<feature type="region of interest" description="Disordered" evidence="1">
    <location>
        <begin position="48"/>
        <end position="77"/>
    </location>
</feature>
<protein>
    <submittedName>
        <fullName evidence="2">Uncharacterized protein</fullName>
    </submittedName>
</protein>
<name>A0ABC8R394_9AQUA</name>
<proteinExistence type="predicted"/>
<dbReference type="Proteomes" id="UP001642360">
    <property type="component" value="Unassembled WGS sequence"/>
</dbReference>
<evidence type="ECO:0000313" key="3">
    <source>
        <dbReference type="Proteomes" id="UP001642360"/>
    </source>
</evidence>
<keyword evidence="3" id="KW-1185">Reference proteome</keyword>
<gene>
    <name evidence="2" type="ORF">ILEXP_LOCUS6656</name>
</gene>
<feature type="compositionally biased region" description="Acidic residues" evidence="1">
    <location>
        <begin position="51"/>
        <end position="62"/>
    </location>
</feature>
<evidence type="ECO:0000313" key="2">
    <source>
        <dbReference type="EMBL" id="CAK9139268.1"/>
    </source>
</evidence>
<dbReference type="AlphaFoldDB" id="A0ABC8R394"/>
<accession>A0ABC8R394</accession>
<reference evidence="2 3" key="1">
    <citation type="submission" date="2024-02" db="EMBL/GenBank/DDBJ databases">
        <authorList>
            <person name="Vignale AGUSTIN F."/>
            <person name="Sosa J E."/>
            <person name="Modenutti C."/>
        </authorList>
    </citation>
    <scope>NUCLEOTIDE SEQUENCE [LARGE SCALE GENOMIC DNA]</scope>
</reference>
<comment type="caution">
    <text evidence="2">The sequence shown here is derived from an EMBL/GenBank/DDBJ whole genome shotgun (WGS) entry which is preliminary data.</text>
</comment>
<sequence length="104" mass="11749">MSLIELFTMANYLGYNDADKTIKFHYKMNESGGDSVLRLLIGSSGGGLEDNIQEESEDDDYYEVQSGGSSSHDDEYNESNYALIDDDLLYETNVEHGVEWGWCQ</sequence>
<dbReference type="EMBL" id="CAUOFW020000948">
    <property type="protein sequence ID" value="CAK9139268.1"/>
    <property type="molecule type" value="Genomic_DNA"/>
</dbReference>
<organism evidence="2 3">
    <name type="scientific">Ilex paraguariensis</name>
    <name type="common">yerba mate</name>
    <dbReference type="NCBI Taxonomy" id="185542"/>
    <lineage>
        <taxon>Eukaryota</taxon>
        <taxon>Viridiplantae</taxon>
        <taxon>Streptophyta</taxon>
        <taxon>Embryophyta</taxon>
        <taxon>Tracheophyta</taxon>
        <taxon>Spermatophyta</taxon>
        <taxon>Magnoliopsida</taxon>
        <taxon>eudicotyledons</taxon>
        <taxon>Gunneridae</taxon>
        <taxon>Pentapetalae</taxon>
        <taxon>asterids</taxon>
        <taxon>campanulids</taxon>
        <taxon>Aquifoliales</taxon>
        <taxon>Aquifoliaceae</taxon>
        <taxon>Ilex</taxon>
    </lineage>
</organism>
<evidence type="ECO:0000256" key="1">
    <source>
        <dbReference type="SAM" id="MobiDB-lite"/>
    </source>
</evidence>